<dbReference type="AlphaFoldDB" id="A0A2P7YKK2"/>
<dbReference type="VEuPathDB" id="FungiDB:C7M61_003971"/>
<dbReference type="RefSeq" id="XP_024712603.1">
    <property type="nucleotide sequence ID" value="XM_024859301.1"/>
</dbReference>
<sequence length="302" mass="34934">MKNLVLVIHCTLQPGEAIRYNYTDDTDFYIIYNFNLLLRYIRKLLGVYQNITVVLIYKQLHALLEATKLLYECSEAEKTEERLEDYKLHYKRHLAQATANQTNGVVNTDFEVRLPQGQADRIFGFETIYVFDATGVQDHLLEANTGVQQLLRYLALKHGAYYGALSGKLKEFEDPNTCQLLVLSLKGGLKEGEQHIFSPNGEQVTDNIDLHQQLTLGWDLWTKIQMIARLIARREGWDLIDEEVKMDEFEDLYEAYIEGNPDDFVSKAKKLVDFEEEPPKPERPPPLTYDDAIKQLEAVLKK</sequence>
<evidence type="ECO:0000313" key="1">
    <source>
        <dbReference type="EMBL" id="PSK36498.1"/>
    </source>
</evidence>
<dbReference type="EMBL" id="PYFQ01000011">
    <property type="protein sequence ID" value="PSK36498.1"/>
    <property type="molecule type" value="Genomic_DNA"/>
</dbReference>
<evidence type="ECO:0000313" key="2">
    <source>
        <dbReference type="Proteomes" id="UP000241107"/>
    </source>
</evidence>
<name>A0A2P7YKK2_9ASCO</name>
<proteinExistence type="predicted"/>
<keyword evidence="2" id="KW-1185">Reference proteome</keyword>
<organism evidence="1 2">
    <name type="scientific">Candidozyma pseudohaemuli</name>
    <dbReference type="NCBI Taxonomy" id="418784"/>
    <lineage>
        <taxon>Eukaryota</taxon>
        <taxon>Fungi</taxon>
        <taxon>Dikarya</taxon>
        <taxon>Ascomycota</taxon>
        <taxon>Saccharomycotina</taxon>
        <taxon>Pichiomycetes</taxon>
        <taxon>Metschnikowiaceae</taxon>
        <taxon>Candidozyma</taxon>
    </lineage>
</organism>
<accession>A0A2P7YKK2</accession>
<reference evidence="1 2" key="1">
    <citation type="submission" date="2018-03" db="EMBL/GenBank/DDBJ databases">
        <title>Candida pseudohaemulonii genome assembly and annotation.</title>
        <authorList>
            <person name="Munoz J.F."/>
            <person name="Gade L.G."/>
            <person name="Chow N.A."/>
            <person name="Litvintseva A.P."/>
            <person name="Loparev V.N."/>
            <person name="Cuomo C.A."/>
        </authorList>
    </citation>
    <scope>NUCLEOTIDE SEQUENCE [LARGE SCALE GENOMIC DNA]</scope>
    <source>
        <strain evidence="1 2">B12108</strain>
    </source>
</reference>
<dbReference type="Proteomes" id="UP000241107">
    <property type="component" value="Unassembled WGS sequence"/>
</dbReference>
<protein>
    <submittedName>
        <fullName evidence="1">Uncharacterized protein</fullName>
    </submittedName>
</protein>
<gene>
    <name evidence="1" type="ORF">C7M61_003971</name>
</gene>
<dbReference type="OrthoDB" id="4096350at2759"/>
<comment type="caution">
    <text evidence="1">The sequence shown here is derived from an EMBL/GenBank/DDBJ whole genome shotgun (WGS) entry which is preliminary data.</text>
</comment>
<dbReference type="GeneID" id="36567359"/>